<dbReference type="EMBL" id="BMCM01000001">
    <property type="protein sequence ID" value="GGD69417.1"/>
    <property type="molecule type" value="Genomic_DNA"/>
</dbReference>
<feature type="compositionally biased region" description="Basic and acidic residues" evidence="1">
    <location>
        <begin position="1"/>
        <end position="13"/>
    </location>
</feature>
<reference evidence="3" key="1">
    <citation type="journal article" date="2019" name="Int. J. Syst. Evol. Microbiol.">
        <title>The Global Catalogue of Microorganisms (GCM) 10K type strain sequencing project: providing services to taxonomists for standard genome sequencing and annotation.</title>
        <authorList>
            <consortium name="The Broad Institute Genomics Platform"/>
            <consortium name="The Broad Institute Genome Sequencing Center for Infectious Disease"/>
            <person name="Wu L."/>
            <person name="Ma J."/>
        </authorList>
    </citation>
    <scope>NUCLEOTIDE SEQUENCE [LARGE SCALE GENOMIC DNA]</scope>
    <source>
        <strain evidence="3">CCM 7640</strain>
    </source>
</reference>
<evidence type="ECO:0000313" key="3">
    <source>
        <dbReference type="Proteomes" id="UP000629365"/>
    </source>
</evidence>
<dbReference type="RefSeq" id="WP_188435489.1">
    <property type="nucleotide sequence ID" value="NZ_BMCM01000001.1"/>
</dbReference>
<keyword evidence="3" id="KW-1185">Reference proteome</keyword>
<dbReference type="Proteomes" id="UP000629365">
    <property type="component" value="Unassembled WGS sequence"/>
</dbReference>
<name>A0ABQ1RKG1_9MICO</name>
<evidence type="ECO:0000313" key="2">
    <source>
        <dbReference type="EMBL" id="GGD69417.1"/>
    </source>
</evidence>
<feature type="region of interest" description="Disordered" evidence="1">
    <location>
        <begin position="1"/>
        <end position="35"/>
    </location>
</feature>
<sequence>MDSHNDQSRREHIPGPSEATVPEIELDENVAPRPEEEVADLFRAEPDVEDHSQHPE</sequence>
<accession>A0ABQ1RKG1</accession>
<organism evidence="2 3">
    <name type="scientific">Microbacterium murale</name>
    <dbReference type="NCBI Taxonomy" id="1081040"/>
    <lineage>
        <taxon>Bacteria</taxon>
        <taxon>Bacillati</taxon>
        <taxon>Actinomycetota</taxon>
        <taxon>Actinomycetes</taxon>
        <taxon>Micrococcales</taxon>
        <taxon>Microbacteriaceae</taxon>
        <taxon>Microbacterium</taxon>
    </lineage>
</organism>
<protein>
    <submittedName>
        <fullName evidence="2">Uncharacterized protein</fullName>
    </submittedName>
</protein>
<gene>
    <name evidence="2" type="ORF">GCM10007269_10670</name>
</gene>
<proteinExistence type="predicted"/>
<comment type="caution">
    <text evidence="2">The sequence shown here is derived from an EMBL/GenBank/DDBJ whole genome shotgun (WGS) entry which is preliminary data.</text>
</comment>
<evidence type="ECO:0000256" key="1">
    <source>
        <dbReference type="SAM" id="MobiDB-lite"/>
    </source>
</evidence>